<evidence type="ECO:0000256" key="10">
    <source>
        <dbReference type="ARBA" id="ARBA00040002"/>
    </source>
</evidence>
<name>A0A1I8PQ75_STOCA</name>
<accession>A0A1I8PQ75</accession>
<organism evidence="14 15">
    <name type="scientific">Stomoxys calcitrans</name>
    <name type="common">Stable fly</name>
    <name type="synonym">Conops calcitrans</name>
    <dbReference type="NCBI Taxonomy" id="35570"/>
    <lineage>
        <taxon>Eukaryota</taxon>
        <taxon>Metazoa</taxon>
        <taxon>Ecdysozoa</taxon>
        <taxon>Arthropoda</taxon>
        <taxon>Hexapoda</taxon>
        <taxon>Insecta</taxon>
        <taxon>Pterygota</taxon>
        <taxon>Neoptera</taxon>
        <taxon>Endopterygota</taxon>
        <taxon>Diptera</taxon>
        <taxon>Brachycera</taxon>
        <taxon>Muscomorpha</taxon>
        <taxon>Muscoidea</taxon>
        <taxon>Muscidae</taxon>
        <taxon>Stomoxys</taxon>
    </lineage>
</organism>
<dbReference type="KEGG" id="scac:106084595"/>
<evidence type="ECO:0000256" key="3">
    <source>
        <dbReference type="ARBA" id="ARBA00022574"/>
    </source>
</evidence>
<evidence type="ECO:0000256" key="2">
    <source>
        <dbReference type="ARBA" id="ARBA00022490"/>
    </source>
</evidence>
<reference evidence="14" key="1">
    <citation type="submission" date="2020-05" db="UniProtKB">
        <authorList>
            <consortium name="EnsemblMetazoa"/>
        </authorList>
    </citation>
    <scope>IDENTIFICATION</scope>
    <source>
        <strain evidence="14">USDA</strain>
    </source>
</reference>
<evidence type="ECO:0000256" key="5">
    <source>
        <dbReference type="ARBA" id="ARBA00022846"/>
    </source>
</evidence>
<dbReference type="SUPFAM" id="SSF50978">
    <property type="entry name" value="WD40 repeat-like"/>
    <property type="match status" value="1"/>
</dbReference>
<dbReference type="Pfam" id="PF00400">
    <property type="entry name" value="WD40"/>
    <property type="match status" value="1"/>
</dbReference>
<dbReference type="PANTHER" id="PTHR12442:SF12">
    <property type="entry name" value="DYNEIN AXONEMAL INTERMEDIATE CHAIN 4"/>
    <property type="match status" value="1"/>
</dbReference>
<dbReference type="OrthoDB" id="10259804at2759"/>
<dbReference type="InterPro" id="IPR036322">
    <property type="entry name" value="WD40_repeat_dom_sf"/>
</dbReference>
<evidence type="ECO:0000313" key="15">
    <source>
        <dbReference type="Proteomes" id="UP000095300"/>
    </source>
</evidence>
<dbReference type="InterPro" id="IPR001680">
    <property type="entry name" value="WD40_rpt"/>
</dbReference>
<sequence length="766" mass="87368">METTKISKFTKPLAEDGDAATKDEKSMALPKKKMMFMDKMPSKDVDRSHHSMHEVIDPAIQKALKVRERMKVFDIIDGQSMDVTPMPIETHFETEQYKKLTEKARAIHVIPIRREIQSFKSVASSLMRTRSSRGVQFHLSMENIVNGIGSERMLASDLTISPSYSSYIDESSSSESSVEEEIGVKFHLPYIRVVLSKTDLILLYEQQSNTAIKDTEDGNFTEEDNTRYDYLTIGRGKVRRRSDAETQTPQTLYKSRKINTTKKEMSNKASYVSTFEMYDTYRRVGEEDPFAALTLQESTAISKYMSKEAQCAAIVKLPSFQWVSMVIRRLMSGNNFEKSLRRYRNMEPIQPTVAKMEYKYSLKNLFTFLPHASDKERRAVSDMSFCYANNDILAVSYGIYSYQAAKMPETGQVCIWSIKNPCDPEGYYFYNYPAVAVEFSPYMPNLLAIGLLDGYVEVRDISDLNKPPIAISQRLTSPSVEPILALKWIRQDSSSNDANEIDPFLSLSQDGTVTRFHIIRGPHLLGFTQMVLDRIEGKSEGLAVSVNNALSAEANARPHCMSLTKHPLHADIYYILTDEGCIHKCATSNQMNCLEVLKTHKASVNCMDFSPWSPKLFLTCGNDWYIRIWLEGIFKPVLTLHNMYGPYQWAGWSRTHSTIIVALNRKQCEIWDLRRSSLKPMAIHTLQSSYNTMALYSRDGNSLAIGNERGKVFVLAFDDMPFPTHYPYDTLEEVIEKAVINFPDLHNEVKSLGYFGYPKKGLKIPP</sequence>
<evidence type="ECO:0000256" key="6">
    <source>
        <dbReference type="ARBA" id="ARBA00023069"/>
    </source>
</evidence>
<feature type="region of interest" description="Disordered" evidence="13">
    <location>
        <begin position="1"/>
        <end position="27"/>
    </location>
</feature>
<dbReference type="InterPro" id="IPR015943">
    <property type="entry name" value="WD40/YVTN_repeat-like_dom_sf"/>
</dbReference>
<dbReference type="GO" id="GO:0045503">
    <property type="term" value="F:dynein light chain binding"/>
    <property type="evidence" value="ECO:0007669"/>
    <property type="project" value="TreeGrafter"/>
</dbReference>
<evidence type="ECO:0000256" key="8">
    <source>
        <dbReference type="ARBA" id="ARBA00023273"/>
    </source>
</evidence>
<dbReference type="SMART" id="SM00320">
    <property type="entry name" value="WD40"/>
    <property type="match status" value="3"/>
</dbReference>
<dbReference type="GO" id="GO:0005858">
    <property type="term" value="C:axonemal dynein complex"/>
    <property type="evidence" value="ECO:0007669"/>
    <property type="project" value="TreeGrafter"/>
</dbReference>
<proteinExistence type="predicted"/>
<dbReference type="GO" id="GO:0045504">
    <property type="term" value="F:dynein heavy chain binding"/>
    <property type="evidence" value="ECO:0007669"/>
    <property type="project" value="TreeGrafter"/>
</dbReference>
<dbReference type="AlphaFoldDB" id="A0A1I8PQ75"/>
<keyword evidence="6" id="KW-0969">Cilium</keyword>
<evidence type="ECO:0000256" key="9">
    <source>
        <dbReference type="ARBA" id="ARBA00024190"/>
    </source>
</evidence>
<keyword evidence="5" id="KW-0282">Flagellum</keyword>
<evidence type="ECO:0000256" key="12">
    <source>
        <dbReference type="PROSITE-ProRule" id="PRU00221"/>
    </source>
</evidence>
<dbReference type="InterPro" id="IPR050687">
    <property type="entry name" value="Dynein_IC"/>
</dbReference>
<gene>
    <name evidence="14" type="primary">106084595</name>
</gene>
<feature type="repeat" description="WD" evidence="12">
    <location>
        <begin position="597"/>
        <end position="629"/>
    </location>
</feature>
<keyword evidence="2" id="KW-0963">Cytoplasm</keyword>
<keyword evidence="15" id="KW-1185">Reference proteome</keyword>
<evidence type="ECO:0000256" key="4">
    <source>
        <dbReference type="ARBA" id="ARBA00022737"/>
    </source>
</evidence>
<keyword evidence="7" id="KW-0206">Cytoskeleton</keyword>
<dbReference type="PROSITE" id="PS50082">
    <property type="entry name" value="WD_REPEATS_2"/>
    <property type="match status" value="1"/>
</dbReference>
<dbReference type="Gene3D" id="2.130.10.10">
    <property type="entry name" value="YVTN repeat-like/Quinoprotein amine dehydrogenase"/>
    <property type="match status" value="2"/>
</dbReference>
<evidence type="ECO:0000256" key="1">
    <source>
        <dbReference type="ARBA" id="ARBA00004611"/>
    </source>
</evidence>
<dbReference type="EnsemblMetazoa" id="SCAU010086-RB">
    <property type="protein sequence ID" value="SCAU010086-PB"/>
    <property type="gene ID" value="SCAU010086"/>
</dbReference>
<comment type="subcellular location">
    <subcellularLocation>
        <location evidence="1">Cytoplasm</location>
        <location evidence="1">Cytoskeleton</location>
        <location evidence="1">Flagellum axoneme</location>
    </subcellularLocation>
    <subcellularLocation>
        <location evidence="9">Dynein axonemal particle</location>
    </subcellularLocation>
</comment>
<evidence type="ECO:0000313" key="14">
    <source>
        <dbReference type="EnsemblMetazoa" id="SCAU010086-PB"/>
    </source>
</evidence>
<dbReference type="Proteomes" id="UP000095300">
    <property type="component" value="Unassembled WGS sequence"/>
</dbReference>
<keyword evidence="8" id="KW-0966">Cell projection</keyword>
<dbReference type="STRING" id="35570.A0A1I8PQ75"/>
<dbReference type="GO" id="GO:0120293">
    <property type="term" value="C:dynein axonemal particle"/>
    <property type="evidence" value="ECO:0007669"/>
    <property type="project" value="UniProtKB-SubCell"/>
</dbReference>
<dbReference type="VEuPathDB" id="VectorBase:SCAU010086"/>
<keyword evidence="3 12" id="KW-0853">WD repeat</keyword>
<keyword evidence="4" id="KW-0677">Repeat</keyword>
<evidence type="ECO:0000256" key="11">
    <source>
        <dbReference type="ARBA" id="ARBA00041557"/>
    </source>
</evidence>
<dbReference type="GO" id="GO:0003341">
    <property type="term" value="P:cilium movement"/>
    <property type="evidence" value="ECO:0007669"/>
    <property type="project" value="TreeGrafter"/>
</dbReference>
<protein>
    <recommendedName>
        <fullName evidence="10">Dynein axonemal intermediate chain 4</fullName>
    </recommendedName>
    <alternativeName>
        <fullName evidence="11">WD repeat-containing protein 78</fullName>
    </alternativeName>
</protein>
<evidence type="ECO:0000256" key="7">
    <source>
        <dbReference type="ARBA" id="ARBA00023212"/>
    </source>
</evidence>
<evidence type="ECO:0000256" key="13">
    <source>
        <dbReference type="SAM" id="MobiDB-lite"/>
    </source>
</evidence>
<dbReference type="PANTHER" id="PTHR12442">
    <property type="entry name" value="DYNEIN INTERMEDIATE CHAIN"/>
    <property type="match status" value="1"/>
</dbReference>